<dbReference type="EMBL" id="JBHSKF010000004">
    <property type="protein sequence ID" value="MFC5287731.1"/>
    <property type="molecule type" value="Genomic_DNA"/>
</dbReference>
<keyword evidence="3" id="KW-1185">Reference proteome</keyword>
<accession>A0ABW0ENK4</accession>
<dbReference type="InterPro" id="IPR011991">
    <property type="entry name" value="ArsR-like_HTH"/>
</dbReference>
<dbReference type="InterPro" id="IPR036390">
    <property type="entry name" value="WH_DNA-bd_sf"/>
</dbReference>
<gene>
    <name evidence="2" type="ORF">ACFPM7_11780</name>
</gene>
<dbReference type="Gene3D" id="1.10.10.10">
    <property type="entry name" value="Winged helix-like DNA-binding domain superfamily/Winged helix DNA-binding domain"/>
    <property type="match status" value="1"/>
</dbReference>
<comment type="caution">
    <text evidence="2">The sequence shown here is derived from an EMBL/GenBank/DDBJ whole genome shotgun (WGS) entry which is preliminary data.</text>
</comment>
<evidence type="ECO:0000259" key="1">
    <source>
        <dbReference type="SMART" id="SM00418"/>
    </source>
</evidence>
<dbReference type="InterPro" id="IPR036388">
    <property type="entry name" value="WH-like_DNA-bd_sf"/>
</dbReference>
<reference evidence="3" key="1">
    <citation type="journal article" date="2019" name="Int. J. Syst. Evol. Microbiol.">
        <title>The Global Catalogue of Microorganisms (GCM) 10K type strain sequencing project: providing services to taxonomists for standard genome sequencing and annotation.</title>
        <authorList>
            <consortium name="The Broad Institute Genomics Platform"/>
            <consortium name="The Broad Institute Genome Sequencing Center for Infectious Disease"/>
            <person name="Wu L."/>
            <person name="Ma J."/>
        </authorList>
    </citation>
    <scope>NUCLEOTIDE SEQUENCE [LARGE SCALE GENOMIC DNA]</scope>
    <source>
        <strain evidence="3">CCUG 59778</strain>
    </source>
</reference>
<dbReference type="InterPro" id="IPR001845">
    <property type="entry name" value="HTH_ArsR_DNA-bd_dom"/>
</dbReference>
<dbReference type="CDD" id="cd00090">
    <property type="entry name" value="HTH_ARSR"/>
    <property type="match status" value="1"/>
</dbReference>
<name>A0ABW0ENK4_9PSEU</name>
<dbReference type="SUPFAM" id="SSF46785">
    <property type="entry name" value="Winged helix' DNA-binding domain"/>
    <property type="match status" value="1"/>
</dbReference>
<feature type="domain" description="HTH arsR-type" evidence="1">
    <location>
        <begin position="6"/>
        <end position="101"/>
    </location>
</feature>
<proteinExistence type="predicted"/>
<organism evidence="2 3">
    <name type="scientific">Actinokineospora guangxiensis</name>
    <dbReference type="NCBI Taxonomy" id="1490288"/>
    <lineage>
        <taxon>Bacteria</taxon>
        <taxon>Bacillati</taxon>
        <taxon>Actinomycetota</taxon>
        <taxon>Actinomycetes</taxon>
        <taxon>Pseudonocardiales</taxon>
        <taxon>Pseudonocardiaceae</taxon>
        <taxon>Actinokineospora</taxon>
    </lineage>
</organism>
<dbReference type="RefSeq" id="WP_378247249.1">
    <property type="nucleotide sequence ID" value="NZ_JBHSKF010000004.1"/>
</dbReference>
<dbReference type="SMART" id="SM00418">
    <property type="entry name" value="HTH_ARSR"/>
    <property type="match status" value="1"/>
</dbReference>
<evidence type="ECO:0000313" key="3">
    <source>
        <dbReference type="Proteomes" id="UP001596157"/>
    </source>
</evidence>
<protein>
    <submittedName>
        <fullName evidence="2">ArsR/SmtB family transcription factor</fullName>
    </submittedName>
</protein>
<dbReference type="Pfam" id="PF12840">
    <property type="entry name" value="HTH_20"/>
    <property type="match status" value="1"/>
</dbReference>
<dbReference type="Proteomes" id="UP001596157">
    <property type="component" value="Unassembled WGS sequence"/>
</dbReference>
<evidence type="ECO:0000313" key="2">
    <source>
        <dbReference type="EMBL" id="MFC5287731.1"/>
    </source>
</evidence>
<sequence>MATDAEVAALASAVRLRIIRLTHQRPLTNREIATRLDRDPATTLHHVRKLVDTGFLEALPARRGNRGAREIPYRSTGRSWTLDDPAEAHSPVAEAILQAFLAEVAAVDFADLRQSRLVVQVDQAGRDELSRRIGEVLDDFASRPLAPGEPRTAVYVSFYPGE</sequence>